<gene>
    <name evidence="10" type="ORF">SAMN05444158_1741</name>
</gene>
<dbReference type="PIRSF" id="PIRSF029342">
    <property type="entry name" value="UCP029342_ErfK/YbiS/YcfS/YnhG"/>
    <property type="match status" value="1"/>
</dbReference>
<comment type="similarity">
    <text evidence="2">Belongs to the YkuD family.</text>
</comment>
<keyword evidence="4 7" id="KW-0133">Cell shape</keyword>
<sequence length="547" mass="57822">MIRVHRASVEDGQLKLSAYKNYLLSRAASSILILRLAALALAGTIAVAAPAEATVYWSDYDGGFSGPAPMAPPRAQRAQRHSGKKIDKPAREAARPQGPLIIAISINKQHLKIYDTNGFFAETPISTGMHGHSTPMGVFSVIQKQKFHQSNIYSGAPMPFMQRITWSGIAMHAGVLPGYPASHGCIRMPMAFAVKMYGWTRMGARVVVTPGEMTPASFSHPLLATQKIVPQPVAADVPKPEAEAKSDKVASTGLTNTPAIPEASLELRSTVGHDGHLQTAMDEPPALGPLNEQTHTADAGASPAIKSAVTMSDATPASADASRGDNVAIAVPPAAADAVKIDVSTTDTATPGKKPGENVAATADIPANTADAKKDQPGMFDAEKAAAPKPAPVMAAEHKRSGPISVFVSRKDSKLYVRQDFAPLFDVPVTIAPSDRPLGTHIFTAEADKNDANILHWSVVSLPTRNVARRDDDERETRRRKIAGAVEIKPIPEPDSPAEALDRLTIPPDAMARITESLSTGSSIIVSDQGIAAGETGEGTDFIVSLR</sequence>
<evidence type="ECO:0000256" key="4">
    <source>
        <dbReference type="ARBA" id="ARBA00022960"/>
    </source>
</evidence>
<organism evidence="10 11">
    <name type="scientific">Bradyrhizobium canariense</name>
    <dbReference type="NCBI Taxonomy" id="255045"/>
    <lineage>
        <taxon>Bacteria</taxon>
        <taxon>Pseudomonadati</taxon>
        <taxon>Pseudomonadota</taxon>
        <taxon>Alphaproteobacteria</taxon>
        <taxon>Hyphomicrobiales</taxon>
        <taxon>Nitrobacteraceae</taxon>
        <taxon>Bradyrhizobium</taxon>
    </lineage>
</organism>
<dbReference type="NCBIfam" id="NF004785">
    <property type="entry name" value="PRK06132.1-2"/>
    <property type="match status" value="1"/>
</dbReference>
<dbReference type="EMBL" id="LT629750">
    <property type="protein sequence ID" value="SDS33617.1"/>
    <property type="molecule type" value="Genomic_DNA"/>
</dbReference>
<dbReference type="GO" id="GO:0016740">
    <property type="term" value="F:transferase activity"/>
    <property type="evidence" value="ECO:0007669"/>
    <property type="project" value="UniProtKB-KW"/>
</dbReference>
<name>A0A1H1RCW9_9BRAD</name>
<keyword evidence="5 7" id="KW-0573">Peptidoglycan synthesis</keyword>
<dbReference type="GO" id="GO:0005576">
    <property type="term" value="C:extracellular region"/>
    <property type="evidence" value="ECO:0007669"/>
    <property type="project" value="TreeGrafter"/>
</dbReference>
<dbReference type="Gene3D" id="2.40.440.10">
    <property type="entry name" value="L,D-transpeptidase catalytic domain-like"/>
    <property type="match status" value="1"/>
</dbReference>
<protein>
    <submittedName>
        <fullName evidence="10">Lipoprotein-anchoring transpeptidase ErfK/SrfK</fullName>
    </submittedName>
</protein>
<dbReference type="PANTHER" id="PTHR30582:SF2">
    <property type="entry name" value="L,D-TRANSPEPTIDASE YCIB-RELATED"/>
    <property type="match status" value="1"/>
</dbReference>
<feature type="region of interest" description="Disordered" evidence="8">
    <location>
        <begin position="342"/>
        <end position="375"/>
    </location>
</feature>
<dbReference type="InterPro" id="IPR038063">
    <property type="entry name" value="Transpep_catalytic_dom"/>
</dbReference>
<comment type="pathway">
    <text evidence="1 7">Cell wall biogenesis; peptidoglycan biosynthesis.</text>
</comment>
<accession>A0A1H1RCW9</accession>
<evidence type="ECO:0000256" key="1">
    <source>
        <dbReference type="ARBA" id="ARBA00004752"/>
    </source>
</evidence>
<dbReference type="FunFam" id="2.40.440.10:FF:000006">
    <property type="entry name" value="L,D-transpeptidase catalytic domain"/>
    <property type="match status" value="1"/>
</dbReference>
<evidence type="ECO:0000256" key="6">
    <source>
        <dbReference type="ARBA" id="ARBA00023316"/>
    </source>
</evidence>
<evidence type="ECO:0000256" key="5">
    <source>
        <dbReference type="ARBA" id="ARBA00022984"/>
    </source>
</evidence>
<feature type="active site" description="Nucleophile" evidence="7">
    <location>
        <position position="185"/>
    </location>
</feature>
<evidence type="ECO:0000256" key="8">
    <source>
        <dbReference type="SAM" id="MobiDB-lite"/>
    </source>
</evidence>
<feature type="region of interest" description="Disordered" evidence="8">
    <location>
        <begin position="236"/>
        <end position="261"/>
    </location>
</feature>
<dbReference type="GO" id="GO:0008360">
    <property type="term" value="P:regulation of cell shape"/>
    <property type="evidence" value="ECO:0007669"/>
    <property type="project" value="UniProtKB-UniRule"/>
</dbReference>
<feature type="region of interest" description="Disordered" evidence="8">
    <location>
        <begin position="275"/>
        <end position="300"/>
    </location>
</feature>
<evidence type="ECO:0000313" key="11">
    <source>
        <dbReference type="Proteomes" id="UP000243904"/>
    </source>
</evidence>
<dbReference type="Pfam" id="PF03734">
    <property type="entry name" value="YkuD"/>
    <property type="match status" value="1"/>
</dbReference>
<evidence type="ECO:0000313" key="10">
    <source>
        <dbReference type="EMBL" id="SDS33617.1"/>
    </source>
</evidence>
<dbReference type="UniPathway" id="UPA00219"/>
<dbReference type="InterPro" id="IPR050979">
    <property type="entry name" value="LD-transpeptidase"/>
</dbReference>
<feature type="region of interest" description="Disordered" evidence="8">
    <location>
        <begin position="68"/>
        <end position="91"/>
    </location>
</feature>
<reference evidence="11" key="1">
    <citation type="submission" date="2016-10" db="EMBL/GenBank/DDBJ databases">
        <authorList>
            <person name="Varghese N."/>
            <person name="Submissions S."/>
        </authorList>
    </citation>
    <scope>NUCLEOTIDE SEQUENCE [LARGE SCALE GENOMIC DNA]</scope>
    <source>
        <strain evidence="11">GAS369</strain>
    </source>
</reference>
<dbReference type="GO" id="GO:0071555">
    <property type="term" value="P:cell wall organization"/>
    <property type="evidence" value="ECO:0007669"/>
    <property type="project" value="UniProtKB-UniRule"/>
</dbReference>
<evidence type="ECO:0000256" key="7">
    <source>
        <dbReference type="PROSITE-ProRule" id="PRU01373"/>
    </source>
</evidence>
<feature type="compositionally biased region" description="Basic and acidic residues" evidence="8">
    <location>
        <begin position="238"/>
        <end position="248"/>
    </location>
</feature>
<evidence type="ECO:0000256" key="3">
    <source>
        <dbReference type="ARBA" id="ARBA00022679"/>
    </source>
</evidence>
<dbReference type="GO" id="GO:0018104">
    <property type="term" value="P:peptidoglycan-protein cross-linking"/>
    <property type="evidence" value="ECO:0007669"/>
    <property type="project" value="TreeGrafter"/>
</dbReference>
<keyword evidence="10" id="KW-0449">Lipoprotein</keyword>
<dbReference type="PROSITE" id="PS52029">
    <property type="entry name" value="LD_TPASE"/>
    <property type="match status" value="1"/>
</dbReference>
<keyword evidence="3" id="KW-0808">Transferase</keyword>
<dbReference type="GO" id="GO:0071972">
    <property type="term" value="F:peptidoglycan L,D-transpeptidase activity"/>
    <property type="evidence" value="ECO:0007669"/>
    <property type="project" value="TreeGrafter"/>
</dbReference>
<keyword evidence="6 7" id="KW-0961">Cell wall biogenesis/degradation</keyword>
<dbReference type="Proteomes" id="UP000243904">
    <property type="component" value="Chromosome I"/>
</dbReference>
<proteinExistence type="inferred from homology"/>
<feature type="active site" description="Proton donor/acceptor" evidence="7">
    <location>
        <position position="172"/>
    </location>
</feature>
<dbReference type="AlphaFoldDB" id="A0A1H1RCW9"/>
<dbReference type="CDD" id="cd16913">
    <property type="entry name" value="YkuD_like"/>
    <property type="match status" value="1"/>
</dbReference>
<feature type="domain" description="L,D-TPase catalytic" evidence="9">
    <location>
        <begin position="100"/>
        <end position="209"/>
    </location>
</feature>
<evidence type="ECO:0000256" key="2">
    <source>
        <dbReference type="ARBA" id="ARBA00005992"/>
    </source>
</evidence>
<dbReference type="SUPFAM" id="SSF141523">
    <property type="entry name" value="L,D-transpeptidase catalytic domain-like"/>
    <property type="match status" value="1"/>
</dbReference>
<evidence type="ECO:0000259" key="9">
    <source>
        <dbReference type="PROSITE" id="PS52029"/>
    </source>
</evidence>
<dbReference type="InterPro" id="IPR016915">
    <property type="entry name" value="UCP029342"/>
</dbReference>
<dbReference type="PANTHER" id="PTHR30582">
    <property type="entry name" value="L,D-TRANSPEPTIDASE"/>
    <property type="match status" value="1"/>
</dbReference>
<dbReference type="InterPro" id="IPR005490">
    <property type="entry name" value="LD_TPept_cat_dom"/>
</dbReference>
<keyword evidence="11" id="KW-1185">Reference proteome</keyword>